<dbReference type="GO" id="GO:0016758">
    <property type="term" value="F:hexosyltransferase activity"/>
    <property type="evidence" value="ECO:0007669"/>
    <property type="project" value="InterPro"/>
</dbReference>
<sequence>MPHVQCRWWNCVLCLCGPCICVLLLFIYVAVMTTVAMNRHIAGQISAGSAFRDVAVPPVIKPRSNPKDRFVAKGAERSKKNGPTPKVFWEKGDNTPLWNQLQKVVDDGLNPILHPGVSEDPGPLGASLLSQSLSELRSETLMEPLRHYVRSMSRRQYPLLMEPRGRCGVGGTQDGGPALLLLAIRSRALSYRSRQAIRESWGQGGWVRTQSGDGMGAYVRRVFLLGTESSGALTHASSELLTLEQQHYGDLLQWELWDSPMNRTLLQLHFWAWVTHNCAHTTFVFEGDDQVFVNTPALVALLQAQLQEPRGPRLQDVMLGKVLSREQPNRSPLSSHFVPESFYKGSYPLLASGTGRVSSALLLRRLLQVSHRVHLFPVEQVYVGMCMIRLNLSPTHHPAFLPSDSDSGWTKEQQEELCAPRRAVVLDAHSHTQVLQLWERANKALCTNTTVAPHTTKGPIVTPGGEQGHVW</sequence>
<organism evidence="11 12">
    <name type="scientific">Knipowitschia caucasica</name>
    <name type="common">Caucasian dwarf goby</name>
    <name type="synonym">Pomatoschistus caucasicus</name>
    <dbReference type="NCBI Taxonomy" id="637954"/>
    <lineage>
        <taxon>Eukaryota</taxon>
        <taxon>Metazoa</taxon>
        <taxon>Chordata</taxon>
        <taxon>Craniata</taxon>
        <taxon>Vertebrata</taxon>
        <taxon>Euteleostomi</taxon>
        <taxon>Actinopterygii</taxon>
        <taxon>Neopterygii</taxon>
        <taxon>Teleostei</taxon>
        <taxon>Neoteleostei</taxon>
        <taxon>Acanthomorphata</taxon>
        <taxon>Gobiaria</taxon>
        <taxon>Gobiiformes</taxon>
        <taxon>Gobioidei</taxon>
        <taxon>Gobiidae</taxon>
        <taxon>Gobiinae</taxon>
        <taxon>Knipowitschia</taxon>
    </lineage>
</organism>
<proteinExistence type="inferred from homology"/>
<evidence type="ECO:0000256" key="4">
    <source>
        <dbReference type="ARBA" id="ARBA00022679"/>
    </source>
</evidence>
<dbReference type="EMBL" id="OZ035830">
    <property type="protein sequence ID" value="CAL1614158.1"/>
    <property type="molecule type" value="Genomic_DNA"/>
</dbReference>
<dbReference type="Gene3D" id="3.90.550.50">
    <property type="match status" value="1"/>
</dbReference>
<dbReference type="GO" id="GO:0008194">
    <property type="term" value="F:UDP-glycosyltransferase activity"/>
    <property type="evidence" value="ECO:0007669"/>
    <property type="project" value="TreeGrafter"/>
</dbReference>
<evidence type="ECO:0000256" key="9">
    <source>
        <dbReference type="ARBA" id="ARBA00023136"/>
    </source>
</evidence>
<dbReference type="Proteomes" id="UP001497482">
    <property type="component" value="Chromosome 8"/>
</dbReference>
<keyword evidence="9 10" id="KW-0472">Membrane</keyword>
<evidence type="ECO:0000256" key="8">
    <source>
        <dbReference type="ARBA" id="ARBA00023034"/>
    </source>
</evidence>
<comment type="subcellular location">
    <subcellularLocation>
        <location evidence="1 10">Golgi apparatus membrane</location>
        <topology evidence="1 10">Single-pass type II membrane protein</topology>
    </subcellularLocation>
</comment>
<evidence type="ECO:0000313" key="11">
    <source>
        <dbReference type="EMBL" id="CAL1614158.1"/>
    </source>
</evidence>
<evidence type="ECO:0000256" key="2">
    <source>
        <dbReference type="ARBA" id="ARBA00008661"/>
    </source>
</evidence>
<dbReference type="Pfam" id="PF01762">
    <property type="entry name" value="Galactosyl_T"/>
    <property type="match status" value="1"/>
</dbReference>
<protein>
    <recommendedName>
        <fullName evidence="10">Hexosyltransferase</fullName>
        <ecNumber evidence="10">2.4.1.-</ecNumber>
    </recommendedName>
</protein>
<dbReference type="GO" id="GO:0006493">
    <property type="term" value="P:protein O-linked glycosylation"/>
    <property type="evidence" value="ECO:0007669"/>
    <property type="project" value="TreeGrafter"/>
</dbReference>
<name>A0AAV2MLB5_KNICA</name>
<reference evidence="11 12" key="1">
    <citation type="submission" date="2024-04" db="EMBL/GenBank/DDBJ databases">
        <authorList>
            <person name="Waldvogel A.-M."/>
            <person name="Schoenle A."/>
        </authorList>
    </citation>
    <scope>NUCLEOTIDE SEQUENCE [LARGE SCALE GENOMIC DNA]</scope>
</reference>
<keyword evidence="12" id="KW-1185">Reference proteome</keyword>
<keyword evidence="7 10" id="KW-1133">Transmembrane helix</keyword>
<keyword evidence="4" id="KW-0808">Transferase</keyword>
<accession>A0AAV2MLB5</accession>
<dbReference type="GO" id="GO:0030311">
    <property type="term" value="P:poly-N-acetyllactosamine biosynthetic process"/>
    <property type="evidence" value="ECO:0007669"/>
    <property type="project" value="TreeGrafter"/>
</dbReference>
<evidence type="ECO:0000256" key="6">
    <source>
        <dbReference type="ARBA" id="ARBA00022968"/>
    </source>
</evidence>
<keyword evidence="8 10" id="KW-0333">Golgi apparatus</keyword>
<dbReference type="PANTHER" id="PTHR11214:SF234">
    <property type="entry name" value="HEXOSYLTRANSFERASE"/>
    <property type="match status" value="1"/>
</dbReference>
<evidence type="ECO:0000313" key="12">
    <source>
        <dbReference type="Proteomes" id="UP001497482"/>
    </source>
</evidence>
<dbReference type="PANTHER" id="PTHR11214">
    <property type="entry name" value="BETA-1,3-N-ACETYLGLUCOSAMINYLTRANSFERASE"/>
    <property type="match status" value="1"/>
</dbReference>
<comment type="similarity">
    <text evidence="2 10">Belongs to the glycosyltransferase 31 family.</text>
</comment>
<evidence type="ECO:0000256" key="5">
    <source>
        <dbReference type="ARBA" id="ARBA00022692"/>
    </source>
</evidence>
<evidence type="ECO:0000256" key="1">
    <source>
        <dbReference type="ARBA" id="ARBA00004323"/>
    </source>
</evidence>
<keyword evidence="5 10" id="KW-0812">Transmembrane</keyword>
<dbReference type="EC" id="2.4.1.-" evidence="10"/>
<dbReference type="GO" id="GO:0000139">
    <property type="term" value="C:Golgi membrane"/>
    <property type="evidence" value="ECO:0007669"/>
    <property type="project" value="UniProtKB-SubCell"/>
</dbReference>
<gene>
    <name evidence="11" type="ORF">KC01_LOCUS40231</name>
</gene>
<feature type="transmembrane region" description="Helical" evidence="10">
    <location>
        <begin position="12"/>
        <end position="31"/>
    </location>
</feature>
<evidence type="ECO:0000256" key="7">
    <source>
        <dbReference type="ARBA" id="ARBA00022989"/>
    </source>
</evidence>
<keyword evidence="3 10" id="KW-0328">Glycosyltransferase</keyword>
<evidence type="ECO:0000256" key="10">
    <source>
        <dbReference type="RuleBase" id="RU363063"/>
    </source>
</evidence>
<dbReference type="InterPro" id="IPR002659">
    <property type="entry name" value="Glyco_trans_31"/>
</dbReference>
<evidence type="ECO:0000256" key="3">
    <source>
        <dbReference type="ARBA" id="ARBA00022676"/>
    </source>
</evidence>
<dbReference type="AlphaFoldDB" id="A0AAV2MLB5"/>
<keyword evidence="6 10" id="KW-0735">Signal-anchor</keyword>